<dbReference type="GO" id="GO:0016887">
    <property type="term" value="F:ATP hydrolysis activity"/>
    <property type="evidence" value="ECO:0007669"/>
    <property type="project" value="InterPro"/>
</dbReference>
<evidence type="ECO:0000313" key="20">
    <source>
        <dbReference type="EMBL" id="VTJ65735.1"/>
    </source>
</evidence>
<keyword evidence="6 18" id="KW-0547">Nucleotide-binding</keyword>
<evidence type="ECO:0000256" key="13">
    <source>
        <dbReference type="ARBA" id="ARBA00024086"/>
    </source>
</evidence>
<dbReference type="FunFam" id="1.10.560.10:FF:000049">
    <property type="entry name" value="T-complex protein 1 subunitTheta, putative"/>
    <property type="match status" value="1"/>
</dbReference>
<evidence type="ECO:0000313" key="21">
    <source>
        <dbReference type="Proteomes" id="UP000335636"/>
    </source>
</evidence>
<dbReference type="NCBIfam" id="TIGR02343">
    <property type="entry name" value="chap_CCT_epsi"/>
    <property type="match status" value="1"/>
</dbReference>
<dbReference type="CDD" id="cd03339">
    <property type="entry name" value="TCP1_epsilon"/>
    <property type="match status" value="1"/>
</dbReference>
<keyword evidence="12" id="KW-0206">Cytoskeleton</keyword>
<protein>
    <recommendedName>
        <fullName evidence="13">T-complex protein 1 subunit epsilon</fullName>
    </recommendedName>
    <alternativeName>
        <fullName evidence="14">CCT-epsilon</fullName>
    </alternativeName>
</protein>
<dbReference type="EMBL" id="CABDUW010000324">
    <property type="protein sequence ID" value="VTJ65734.1"/>
    <property type="molecule type" value="Genomic_DNA"/>
</dbReference>
<dbReference type="FunFam" id="3.30.260.10:FF:000028">
    <property type="entry name" value="T-complex protein 1 subunit epsilon"/>
    <property type="match status" value="1"/>
</dbReference>
<dbReference type="InterPro" id="IPR002194">
    <property type="entry name" value="Chaperonin_TCP-1_CS"/>
</dbReference>
<evidence type="ECO:0000256" key="1">
    <source>
        <dbReference type="ARBA" id="ARBA00004300"/>
    </source>
</evidence>
<evidence type="ECO:0000256" key="7">
    <source>
        <dbReference type="ARBA" id="ARBA00022801"/>
    </source>
</evidence>
<keyword evidence="11 18" id="KW-0143">Chaperone</keyword>
<comment type="similarity">
    <text evidence="2 18">Belongs to the TCP-1 chaperonin family.</text>
</comment>
<evidence type="ECO:0000256" key="17">
    <source>
        <dbReference type="ARBA" id="ARBA00093473"/>
    </source>
</evidence>
<dbReference type="NCBIfam" id="NF041082">
    <property type="entry name" value="thermosome_alpha"/>
    <property type="match status" value="1"/>
</dbReference>
<dbReference type="Gene3D" id="3.30.260.10">
    <property type="entry name" value="TCP-1-like chaperonin intermediate domain"/>
    <property type="match status" value="1"/>
</dbReference>
<dbReference type="InterPro" id="IPR017998">
    <property type="entry name" value="Chaperone_TCP-1"/>
</dbReference>
<dbReference type="AlphaFoldDB" id="A0A5E4B902"/>
<dbReference type="PRINTS" id="PR00304">
    <property type="entry name" value="TCOMPLEXTCP1"/>
</dbReference>
<dbReference type="EMBL" id="CABDUW010000324">
    <property type="protein sequence ID" value="VTJ65735.1"/>
    <property type="molecule type" value="Genomic_DNA"/>
</dbReference>
<evidence type="ECO:0000256" key="18">
    <source>
        <dbReference type="RuleBase" id="RU004187"/>
    </source>
</evidence>
<evidence type="ECO:0000313" key="19">
    <source>
        <dbReference type="EMBL" id="KAF7482241.1"/>
    </source>
</evidence>
<dbReference type="Gene3D" id="3.50.7.10">
    <property type="entry name" value="GroEL"/>
    <property type="match status" value="1"/>
</dbReference>
<organism evidence="20 21">
    <name type="scientific">Marmota monax</name>
    <name type="common">Woodchuck</name>
    <dbReference type="NCBI Taxonomy" id="9995"/>
    <lineage>
        <taxon>Eukaryota</taxon>
        <taxon>Metazoa</taxon>
        <taxon>Chordata</taxon>
        <taxon>Craniata</taxon>
        <taxon>Vertebrata</taxon>
        <taxon>Euteleostomi</taxon>
        <taxon>Mammalia</taxon>
        <taxon>Eutheria</taxon>
        <taxon>Euarchontoglires</taxon>
        <taxon>Glires</taxon>
        <taxon>Rodentia</taxon>
        <taxon>Sciuromorpha</taxon>
        <taxon>Sciuridae</taxon>
        <taxon>Xerinae</taxon>
        <taxon>Marmotini</taxon>
        <taxon>Marmota</taxon>
    </lineage>
</organism>
<dbReference type="GO" id="GO:0005832">
    <property type="term" value="C:chaperonin-containing T-complex"/>
    <property type="evidence" value="ECO:0007669"/>
    <property type="project" value="UniProtKB-ARBA"/>
</dbReference>
<reference evidence="19" key="2">
    <citation type="submission" date="2020-08" db="EMBL/GenBank/DDBJ databases">
        <authorList>
            <person name="Shumante A."/>
            <person name="Zimin A.V."/>
            <person name="Puiu D."/>
            <person name="Salzberg S.L."/>
        </authorList>
    </citation>
    <scope>NUCLEOTIDE SEQUENCE</scope>
    <source>
        <strain evidence="19">WC2-LM</strain>
        <tissue evidence="19">Liver</tissue>
    </source>
</reference>
<keyword evidence="7" id="KW-0378">Hydrolase</keyword>
<gene>
    <name evidence="19" type="ORF">GHT09_006596</name>
    <name evidence="20" type="ORF">MONAX_5E004873</name>
</gene>
<dbReference type="NCBIfam" id="NF041083">
    <property type="entry name" value="thermosome_beta"/>
    <property type="match status" value="1"/>
</dbReference>
<evidence type="ECO:0000256" key="10">
    <source>
        <dbReference type="ARBA" id="ARBA00022990"/>
    </source>
</evidence>
<dbReference type="InterPro" id="IPR012718">
    <property type="entry name" value="Chap_CCT_epsi"/>
</dbReference>
<dbReference type="Gene3D" id="1.10.560.10">
    <property type="entry name" value="GroEL-like equatorial domain"/>
    <property type="match status" value="1"/>
</dbReference>
<dbReference type="PROSITE" id="PS00995">
    <property type="entry name" value="TCP1_3"/>
    <property type="match status" value="1"/>
</dbReference>
<evidence type="ECO:0000256" key="14">
    <source>
        <dbReference type="ARBA" id="ARBA00033325"/>
    </source>
</evidence>
<evidence type="ECO:0000256" key="3">
    <source>
        <dbReference type="ARBA" id="ARBA00022490"/>
    </source>
</evidence>
<dbReference type="SUPFAM" id="SSF54849">
    <property type="entry name" value="GroEL-intermediate domain like"/>
    <property type="match status" value="1"/>
</dbReference>
<evidence type="ECO:0000256" key="2">
    <source>
        <dbReference type="ARBA" id="ARBA00008020"/>
    </source>
</evidence>
<keyword evidence="9" id="KW-0832">Ubl conjugation</keyword>
<name>A0A5E4B902_MARMO</name>
<dbReference type="FunFam" id="1.10.560.10:FF:000053">
    <property type="entry name" value="T-complex protein 1 subunit delta"/>
    <property type="match status" value="1"/>
</dbReference>
<accession>A0A5E4B902</accession>
<evidence type="ECO:0000256" key="5">
    <source>
        <dbReference type="ARBA" id="ARBA00022553"/>
    </source>
</evidence>
<dbReference type="InterPro" id="IPR054827">
    <property type="entry name" value="thermosome_alpha"/>
</dbReference>
<dbReference type="InterPro" id="IPR027413">
    <property type="entry name" value="GROEL-like_equatorial_sf"/>
</dbReference>
<keyword evidence="10" id="KW-0007">Acetylation</keyword>
<comment type="catalytic activity">
    <reaction evidence="15">
        <text>ATP + H2O = ADP + phosphate + H(+)</text>
        <dbReference type="Rhea" id="RHEA:13065"/>
        <dbReference type="ChEBI" id="CHEBI:15377"/>
        <dbReference type="ChEBI" id="CHEBI:15378"/>
        <dbReference type="ChEBI" id="CHEBI:30616"/>
        <dbReference type="ChEBI" id="CHEBI:43474"/>
        <dbReference type="ChEBI" id="CHEBI:456216"/>
    </reaction>
</comment>
<dbReference type="SUPFAM" id="SSF52029">
    <property type="entry name" value="GroEL apical domain-like"/>
    <property type="match status" value="1"/>
</dbReference>
<evidence type="ECO:0000256" key="6">
    <source>
        <dbReference type="ARBA" id="ARBA00022741"/>
    </source>
</evidence>
<keyword evidence="5" id="KW-0597">Phosphoprotein</keyword>
<evidence type="ECO:0000256" key="9">
    <source>
        <dbReference type="ARBA" id="ARBA00022843"/>
    </source>
</evidence>
<evidence type="ECO:0000256" key="16">
    <source>
        <dbReference type="ARBA" id="ARBA00093360"/>
    </source>
</evidence>
<dbReference type="InterPro" id="IPR027409">
    <property type="entry name" value="GroEL-like_apical_dom_sf"/>
</dbReference>
<dbReference type="PANTHER" id="PTHR11353">
    <property type="entry name" value="CHAPERONIN"/>
    <property type="match status" value="1"/>
</dbReference>
<dbReference type="EMBL" id="WJEC01000641">
    <property type="protein sequence ID" value="KAF7482241.1"/>
    <property type="molecule type" value="Genomic_DNA"/>
</dbReference>
<keyword evidence="4" id="KW-1017">Isopeptide bond</keyword>
<dbReference type="GO" id="GO:0140662">
    <property type="term" value="F:ATP-dependent protein folding chaperone"/>
    <property type="evidence" value="ECO:0007669"/>
    <property type="project" value="InterPro"/>
</dbReference>
<dbReference type="Proteomes" id="UP000662637">
    <property type="component" value="Unassembled WGS sequence"/>
</dbReference>
<evidence type="ECO:0000256" key="12">
    <source>
        <dbReference type="ARBA" id="ARBA00023212"/>
    </source>
</evidence>
<comment type="subunit">
    <text evidence="17">Component of the chaperonin-containing T-complex (TRiC), a hexadecamer composed of two identical back-to-back stacked rings enclosing a protein folding chamber. Each ring is made up of eight different subunits: TCP1/CCT1, CCT2, CCT3, CCT4, CCT5, CCT6A/CCT6, CCT7, CCT8. Interacts with PACRG. Interacts with DNAAF4. Interacts with DLEC1. Interacts with SPMAP2.</text>
</comment>
<dbReference type="FunFam" id="3.50.7.10:FF:000003">
    <property type="entry name" value="T-complex protein 1 subunit epsilon"/>
    <property type="match status" value="1"/>
</dbReference>
<dbReference type="InterPro" id="IPR002423">
    <property type="entry name" value="Cpn60/GroEL/TCP-1"/>
</dbReference>
<comment type="subcellular location">
    <subcellularLocation>
        <location evidence="1">Cytoplasm</location>
        <location evidence="1">Cytoskeleton</location>
        <location evidence="1">Microtubule organizing center</location>
        <location evidence="1">Centrosome</location>
    </subcellularLocation>
</comment>
<dbReference type="InterPro" id="IPR027410">
    <property type="entry name" value="TCP-1-like_intermed_sf"/>
</dbReference>
<keyword evidence="8 18" id="KW-0067">ATP-binding</keyword>
<proteinExistence type="inferred from homology"/>
<dbReference type="InterPro" id="IPR053374">
    <property type="entry name" value="TCP-1_chaperonin"/>
</dbReference>
<dbReference type="Pfam" id="PF00118">
    <property type="entry name" value="Cpn60_TCP1"/>
    <property type="match status" value="1"/>
</dbReference>
<dbReference type="GO" id="GO:0005813">
    <property type="term" value="C:centrosome"/>
    <property type="evidence" value="ECO:0007669"/>
    <property type="project" value="UniProtKB-SubCell"/>
</dbReference>
<evidence type="ECO:0000256" key="15">
    <source>
        <dbReference type="ARBA" id="ARBA00049360"/>
    </source>
</evidence>
<reference evidence="20 21" key="1">
    <citation type="submission" date="2019-04" db="EMBL/GenBank/DDBJ databases">
        <authorList>
            <person name="Alioto T."/>
            <person name="Alioto T."/>
        </authorList>
    </citation>
    <scope>NUCLEOTIDE SEQUENCE [LARGE SCALE GENOMIC DNA]</scope>
</reference>
<dbReference type="PROSITE" id="PS00751">
    <property type="entry name" value="TCP1_2"/>
    <property type="match status" value="1"/>
</dbReference>
<dbReference type="GO" id="GO:0051082">
    <property type="term" value="F:unfolded protein binding"/>
    <property type="evidence" value="ECO:0007669"/>
    <property type="project" value="InterPro"/>
</dbReference>
<keyword evidence="21" id="KW-1185">Reference proteome</keyword>
<keyword evidence="3" id="KW-0963">Cytoplasm</keyword>
<dbReference type="PROSITE" id="PS00750">
    <property type="entry name" value="TCP1_1"/>
    <property type="match status" value="1"/>
</dbReference>
<dbReference type="Proteomes" id="UP000335636">
    <property type="component" value="Unassembled WGS sequence"/>
</dbReference>
<sequence>MASVGTLAFDEYGRPFLIIKDQDRKSRLMGLEALKSHIMAAKAVANTMRTSLGPNGLDKMMVDKDGDVTVTNDGATILSMMDVDHQIAKLMVELSKSQDDEIGDGTTGVVVLAGALLEEAEQLLDRGIHPIRIADGYEQAARIAIEHLDKISDRVLVDIKNPEPLIQTAKTTLGSKVVNSCHRQMAEIAVNAVLTVADMDRRDVDFELIKVEGKVGGRLEDTKLIKGVIVDKDFSHPQMPKKVENAKIAILTCPFEPPKPKTKHKLDVTSVEDFKALQKYEKEKFEEMIQQIKETGANLAICQWGFDDEANHLLLQNNLPAVRWVGGPEIELIAIATGGRIVPRFSELTVEKLGFAGLVQEISFGTTKDKMLVIEQCKNSRAVTIFIRGGNKMIIEEAKRSLHDALCVIRNLIRDNRVVYGGGAAEISCALAVSQEADKCPTLEQYAMRAFADALEVIPMALSENSGMNPIQTMTEVRARQVKEKNPALGIDCLHKGTNDMQQQHVIETLIGKKQQISLATQMVRMILKIDDIRKPGESEE</sequence>
<dbReference type="SUPFAM" id="SSF48592">
    <property type="entry name" value="GroEL equatorial domain-like"/>
    <property type="match status" value="1"/>
</dbReference>
<comment type="function">
    <text evidence="16">Component of the chaperonin-containing T-complex (TRiC), a molecular chaperone complex that assists the folding of actin, tubulin and other proteins upon ATP hydrolysis. The TRiC complex mediates the folding of WRAP53/TCAB1, thereby regulating telomere maintenance. As part of the TRiC complex may play a role in the assembly of BBSome, a complex involved in ciliogenesis regulating transports vesicles to the cilia.</text>
</comment>
<evidence type="ECO:0000256" key="8">
    <source>
        <dbReference type="ARBA" id="ARBA00022840"/>
    </source>
</evidence>
<dbReference type="GO" id="GO:0005524">
    <property type="term" value="F:ATP binding"/>
    <property type="evidence" value="ECO:0007669"/>
    <property type="project" value="UniProtKB-KW"/>
</dbReference>
<evidence type="ECO:0000256" key="4">
    <source>
        <dbReference type="ARBA" id="ARBA00022499"/>
    </source>
</evidence>
<evidence type="ECO:0000256" key="11">
    <source>
        <dbReference type="ARBA" id="ARBA00023186"/>
    </source>
</evidence>